<protein>
    <recommendedName>
        <fullName evidence="7">Dipeptide epimerase</fullName>
        <ecNumber evidence="7">5.1.1.-</ecNumber>
    </recommendedName>
</protein>
<dbReference type="GO" id="GO:0046872">
    <property type="term" value="F:metal ion binding"/>
    <property type="evidence" value="ECO:0007669"/>
    <property type="project" value="UniProtKB-KW"/>
</dbReference>
<dbReference type="InterPro" id="IPR036849">
    <property type="entry name" value="Enolase-like_C_sf"/>
</dbReference>
<evidence type="ECO:0000256" key="1">
    <source>
        <dbReference type="ARBA" id="ARBA00008031"/>
    </source>
</evidence>
<accession>A0A1W1I5L8</accession>
<feature type="binding site" evidence="6">
    <location>
        <position position="253"/>
    </location>
    <ligand>
        <name>Mg(2+)</name>
        <dbReference type="ChEBI" id="CHEBI:18420"/>
    </ligand>
</feature>
<evidence type="ECO:0000256" key="2">
    <source>
        <dbReference type="ARBA" id="ARBA00022723"/>
    </source>
</evidence>
<dbReference type="SMART" id="SM00922">
    <property type="entry name" value="MR_MLE"/>
    <property type="match status" value="1"/>
</dbReference>
<feature type="active site" description="Proton acceptor; specific for (S)-substrate epimerization" evidence="5">
    <location>
        <position position="302"/>
    </location>
</feature>
<dbReference type="RefSeq" id="WP_231989529.1">
    <property type="nucleotide sequence ID" value="NZ_LT828648.1"/>
</dbReference>
<organism evidence="10 11">
    <name type="scientific">Nitrospira japonica</name>
    <dbReference type="NCBI Taxonomy" id="1325564"/>
    <lineage>
        <taxon>Bacteria</taxon>
        <taxon>Pseudomonadati</taxon>
        <taxon>Nitrospirota</taxon>
        <taxon>Nitrospiria</taxon>
        <taxon>Nitrospirales</taxon>
        <taxon>Nitrospiraceae</taxon>
        <taxon>Nitrospira</taxon>
    </lineage>
</organism>
<dbReference type="Pfam" id="PF02746">
    <property type="entry name" value="MR_MLE_N"/>
    <property type="match status" value="1"/>
</dbReference>
<feature type="compositionally biased region" description="Polar residues" evidence="8">
    <location>
        <begin position="13"/>
        <end position="24"/>
    </location>
</feature>
<dbReference type="SFLD" id="SFLDF00009">
    <property type="entry name" value="o-succinylbenzoate_synthase"/>
    <property type="match status" value="1"/>
</dbReference>
<dbReference type="SUPFAM" id="SSF51604">
    <property type="entry name" value="Enolase C-terminal domain-like"/>
    <property type="match status" value="1"/>
</dbReference>
<dbReference type="SFLD" id="SFLDG00180">
    <property type="entry name" value="muconate_cycloisomerase"/>
    <property type="match status" value="1"/>
</dbReference>
<keyword evidence="4 7" id="KW-0413">Isomerase</keyword>
<evidence type="ECO:0000256" key="6">
    <source>
        <dbReference type="PIRSR" id="PIRSR634603-3"/>
    </source>
</evidence>
<evidence type="ECO:0000256" key="4">
    <source>
        <dbReference type="ARBA" id="ARBA00023235"/>
    </source>
</evidence>
<dbReference type="InterPro" id="IPR029065">
    <property type="entry name" value="Enolase_C-like"/>
</dbReference>
<dbReference type="SFLD" id="SFLDS00001">
    <property type="entry name" value="Enolase"/>
    <property type="match status" value="1"/>
</dbReference>
<reference evidence="10 11" key="1">
    <citation type="submission" date="2017-03" db="EMBL/GenBank/DDBJ databases">
        <authorList>
            <person name="Afonso C.L."/>
            <person name="Miller P.J."/>
            <person name="Scott M.A."/>
            <person name="Spackman E."/>
            <person name="Goraichik I."/>
            <person name="Dimitrov K.M."/>
            <person name="Suarez D.L."/>
            <person name="Swayne D.E."/>
        </authorList>
    </citation>
    <scope>NUCLEOTIDE SEQUENCE [LARGE SCALE GENOMIC DNA]</scope>
    <source>
        <strain evidence="10">Genome sequencing of Nitrospira japonica strain NJ11</strain>
    </source>
</reference>
<dbReference type="AlphaFoldDB" id="A0A1W1I5L8"/>
<dbReference type="InterPro" id="IPR013342">
    <property type="entry name" value="Mandelate_racemase_C"/>
</dbReference>
<gene>
    <name evidence="10" type="ORF">NSJP_2132</name>
</gene>
<dbReference type="GO" id="GO:0016855">
    <property type="term" value="F:racemase and epimerase activity, acting on amino acids and derivatives"/>
    <property type="evidence" value="ECO:0007669"/>
    <property type="project" value="UniProtKB-UniRule"/>
</dbReference>
<dbReference type="GO" id="GO:0006518">
    <property type="term" value="P:peptide metabolic process"/>
    <property type="evidence" value="ECO:0007669"/>
    <property type="project" value="UniProtKB-ARBA"/>
</dbReference>
<feature type="domain" description="Mandelate racemase/muconate lactonizing enzyme C-terminal" evidence="9">
    <location>
        <begin position="177"/>
        <end position="274"/>
    </location>
</feature>
<dbReference type="PANTHER" id="PTHR48073:SF2">
    <property type="entry name" value="O-SUCCINYLBENZOATE SYNTHASE"/>
    <property type="match status" value="1"/>
</dbReference>
<sequence length="401" mass="43884">MEVKSVAPESPHNRLTSSVHPGNMTPTHVYHMPTESIAIHRVEFWPIDVPMTDPFVVATGVRLTAENIFVRVTLSNGLQGYGEAAPFPEVGGETRDSCLSALRRLAEHVITKRVDRFVHLAGILKDDQPYQPAARCGLETAMVDAYCRSLEIPMWKLWGGADVRMRESDITIPICDLAKTIDLGRYWYGRGFRLFKMKVGKDVEEDIRRVEALHRILGGIAFIGDGNQGFSRHECSAFVKGVQRFGGALTLLEQPLPRNDLEGLAAIRRDTGIPVAADESVRSLADAHRVVLNHAADFINIKIMKTGLVEAQEIAAYTLSSGLRLMAGGMLETRVAMGCSFGLVLGIKGFEVLDLDTPLLLANDPVTGGYRYEDARLAPWLGPGLDLSVPPSSTAAVIERG</sequence>
<keyword evidence="11" id="KW-1185">Reference proteome</keyword>
<dbReference type="InterPro" id="IPR013341">
    <property type="entry name" value="Mandelate_racemase_N_dom"/>
</dbReference>
<evidence type="ECO:0000256" key="7">
    <source>
        <dbReference type="RuleBase" id="RU366006"/>
    </source>
</evidence>
<dbReference type="InterPro" id="IPR034603">
    <property type="entry name" value="Dipeptide_epimerase"/>
</dbReference>
<keyword evidence="2 6" id="KW-0479">Metal-binding</keyword>
<evidence type="ECO:0000313" key="10">
    <source>
        <dbReference type="EMBL" id="SLM48304.1"/>
    </source>
</evidence>
<dbReference type="Pfam" id="PF13378">
    <property type="entry name" value="MR_MLE_C"/>
    <property type="match status" value="1"/>
</dbReference>
<dbReference type="EC" id="5.1.1.-" evidence="7"/>
<evidence type="ECO:0000313" key="11">
    <source>
        <dbReference type="Proteomes" id="UP000192042"/>
    </source>
</evidence>
<dbReference type="PANTHER" id="PTHR48073">
    <property type="entry name" value="O-SUCCINYLBENZOATE SYNTHASE-RELATED"/>
    <property type="match status" value="1"/>
</dbReference>
<dbReference type="EMBL" id="LT828648">
    <property type="protein sequence ID" value="SLM48304.1"/>
    <property type="molecule type" value="Genomic_DNA"/>
</dbReference>
<comment type="similarity">
    <text evidence="1 7">Belongs to the mandelate racemase/muconate lactonizing enzyme family.</text>
</comment>
<evidence type="ECO:0000256" key="8">
    <source>
        <dbReference type="SAM" id="MobiDB-lite"/>
    </source>
</evidence>
<dbReference type="Gene3D" id="3.20.20.120">
    <property type="entry name" value="Enolase-like C-terminal domain"/>
    <property type="match status" value="1"/>
</dbReference>
<feature type="binding site" evidence="6">
    <location>
        <position position="278"/>
    </location>
    <ligand>
        <name>Mg(2+)</name>
        <dbReference type="ChEBI" id="CHEBI:18420"/>
    </ligand>
</feature>
<evidence type="ECO:0000259" key="9">
    <source>
        <dbReference type="SMART" id="SM00922"/>
    </source>
</evidence>
<dbReference type="KEGG" id="nja:NSJP_2132"/>
<dbReference type="STRING" id="1325564.NSJP_2132"/>
<dbReference type="InterPro" id="IPR029017">
    <property type="entry name" value="Enolase-like_N"/>
</dbReference>
<dbReference type="Proteomes" id="UP000192042">
    <property type="component" value="Chromosome I"/>
</dbReference>
<proteinExistence type="inferred from homology"/>
<comment type="cofactor">
    <cofactor evidence="6 7">
        <name>Mg(2+)</name>
        <dbReference type="ChEBI" id="CHEBI:18420"/>
    </cofactor>
    <text evidence="6 7">Binds 1 Mg(2+) ion per subunit.</text>
</comment>
<dbReference type="CDD" id="cd03319">
    <property type="entry name" value="L-Ala-DL-Glu_epimerase"/>
    <property type="match status" value="1"/>
</dbReference>
<evidence type="ECO:0000256" key="3">
    <source>
        <dbReference type="ARBA" id="ARBA00022842"/>
    </source>
</evidence>
<dbReference type="Gene3D" id="3.30.390.10">
    <property type="entry name" value="Enolase-like, N-terminal domain"/>
    <property type="match status" value="1"/>
</dbReference>
<feature type="binding site" evidence="6">
    <location>
        <position position="225"/>
    </location>
    <ligand>
        <name>Mg(2+)</name>
        <dbReference type="ChEBI" id="CHEBI:18420"/>
    </ligand>
</feature>
<evidence type="ECO:0000256" key="5">
    <source>
        <dbReference type="PIRSR" id="PIRSR634603-1"/>
    </source>
</evidence>
<feature type="active site" description="Proton acceptor; specific for (R)-substrate epimerization" evidence="5">
    <location>
        <position position="198"/>
    </location>
</feature>
<keyword evidence="3 6" id="KW-0460">Magnesium</keyword>
<dbReference type="SUPFAM" id="SSF54826">
    <property type="entry name" value="Enolase N-terminal domain-like"/>
    <property type="match status" value="1"/>
</dbReference>
<name>A0A1W1I5L8_9BACT</name>
<feature type="region of interest" description="Disordered" evidence="8">
    <location>
        <begin position="1"/>
        <end position="24"/>
    </location>
</feature>